<dbReference type="InterPro" id="IPR010037">
    <property type="entry name" value="FkbH_domain"/>
</dbReference>
<accession>A0A1M6L7C4</accession>
<dbReference type="Gene3D" id="3.40.50.1110">
    <property type="entry name" value="SGNH hydrolase"/>
    <property type="match status" value="1"/>
</dbReference>
<dbReference type="SUPFAM" id="SSF55729">
    <property type="entry name" value="Acyl-CoA N-acyltransferases (Nat)"/>
    <property type="match status" value="1"/>
</dbReference>
<evidence type="ECO:0000259" key="1">
    <source>
        <dbReference type="PROSITE" id="PS51186"/>
    </source>
</evidence>
<dbReference type="STRING" id="1121301.SAMN02745912_00695"/>
<gene>
    <name evidence="2" type="ORF">SAMN02745912_00695</name>
</gene>
<evidence type="ECO:0000313" key="2">
    <source>
        <dbReference type="EMBL" id="SHJ67044.1"/>
    </source>
</evidence>
<dbReference type="AlphaFoldDB" id="A0A1M6L7C4"/>
<keyword evidence="3" id="KW-1185">Reference proteome</keyword>
<dbReference type="InterPro" id="IPR023214">
    <property type="entry name" value="HAD_sf"/>
</dbReference>
<dbReference type="EMBL" id="FRAG01000005">
    <property type="protein sequence ID" value="SHJ67044.1"/>
    <property type="molecule type" value="Genomic_DNA"/>
</dbReference>
<dbReference type="GO" id="GO:0016747">
    <property type="term" value="F:acyltransferase activity, transferring groups other than amino-acyl groups"/>
    <property type="evidence" value="ECO:0007669"/>
    <property type="project" value="InterPro"/>
</dbReference>
<dbReference type="NCBIfam" id="TIGR01686">
    <property type="entry name" value="FkbH"/>
    <property type="match status" value="1"/>
</dbReference>
<sequence>MKISLLSNINIDLLAKKLRRDYEVYKPEGYGVWVQEMLNKNSGLNNYNPDIVFILLDGDELINKDLDIVYIRKEIDTNIGYIENYIKNNIKTHVFVNNLDLSINKVQSIKDIRVERIIQSYWYEKLWDLNNKYGNFYIFDIKTLIESIGRNEFYSKKLWYLGGIKFSSKGDKLIKKEIDRCVGAFKGQRKKCLILDLDNTLWGGIIGEDGMDRIILSEHKEGARYKDFQKRLKEIKNTGVILAVVSKNNYDDALEVFKNHKHMILNEEDFVLMKINWKSKAENIREIAEELNIGLDSLVFIDDNPVERESIKSQIPEVVVPEFPDDTAELEKFIIDIYNDYFLSIKATEEDKKKTNMYKQNFNREKEMKSTASFEEFLKNLNTKIKIWKAKEDDIERAAQLTQKTNQFNLTTKRYLESDIDRFISSDKYDVYIASIEDKFGDNGKVSLIIIEKNDDKTVKIDTFLMSCRVMGRFIEEQIIDFIEDKYKRKGYEKIISYYYPTRKNKPVETLFEDLGYILVDKDKYGNKSYELLLDKINNERKKYGELMEL</sequence>
<name>A0A1M6L7C4_PARC5</name>
<dbReference type="InterPro" id="IPR036514">
    <property type="entry name" value="SGNH_hydro_sf"/>
</dbReference>
<dbReference type="NCBIfam" id="TIGR01681">
    <property type="entry name" value="HAD-SF-IIIC"/>
    <property type="match status" value="1"/>
</dbReference>
<reference evidence="2 3" key="1">
    <citation type="submission" date="2016-11" db="EMBL/GenBank/DDBJ databases">
        <authorList>
            <person name="Jaros S."/>
            <person name="Januszkiewicz K."/>
            <person name="Wedrychowicz H."/>
        </authorList>
    </citation>
    <scope>NUCLEOTIDE SEQUENCE [LARGE SCALE GENOMIC DNA]</scope>
    <source>
        <strain evidence="2 3">DSM 15212</strain>
    </source>
</reference>
<dbReference type="SUPFAM" id="SSF56784">
    <property type="entry name" value="HAD-like"/>
    <property type="match status" value="1"/>
</dbReference>
<dbReference type="Gene3D" id="3.40.50.1000">
    <property type="entry name" value="HAD superfamily/HAD-like"/>
    <property type="match status" value="1"/>
</dbReference>
<dbReference type="InterPro" id="IPR016181">
    <property type="entry name" value="Acyl_CoA_acyltransferase"/>
</dbReference>
<organism evidence="2 3">
    <name type="scientific">Paramaledivibacter caminithermalis (strain DSM 15212 / CIP 107654 / DViRD3)</name>
    <name type="common">Clostridium caminithermale</name>
    <dbReference type="NCBI Taxonomy" id="1121301"/>
    <lineage>
        <taxon>Bacteria</taxon>
        <taxon>Bacillati</taxon>
        <taxon>Bacillota</taxon>
        <taxon>Clostridia</taxon>
        <taxon>Peptostreptococcales</taxon>
        <taxon>Caminicellaceae</taxon>
        <taxon>Paramaledivibacter</taxon>
    </lineage>
</organism>
<protein>
    <submittedName>
        <fullName evidence="2">HAD-superfamily phosphatase, subfamily IIIC/FkbH-like domain-containing protein</fullName>
    </submittedName>
</protein>
<proteinExistence type="predicted"/>
<dbReference type="Gene3D" id="3.40.630.30">
    <property type="match status" value="1"/>
</dbReference>
<dbReference type="InterPro" id="IPR000182">
    <property type="entry name" value="GNAT_dom"/>
</dbReference>
<dbReference type="InterPro" id="IPR036412">
    <property type="entry name" value="HAD-like_sf"/>
</dbReference>
<dbReference type="InterPro" id="IPR010033">
    <property type="entry name" value="HAD_SF_ppase_IIIC"/>
</dbReference>
<dbReference type="OrthoDB" id="323926at2"/>
<dbReference type="Proteomes" id="UP000184465">
    <property type="component" value="Unassembled WGS sequence"/>
</dbReference>
<dbReference type="PROSITE" id="PS51186">
    <property type="entry name" value="GNAT"/>
    <property type="match status" value="1"/>
</dbReference>
<feature type="domain" description="N-acetyltransferase" evidence="1">
    <location>
        <begin position="385"/>
        <end position="537"/>
    </location>
</feature>
<evidence type="ECO:0000313" key="3">
    <source>
        <dbReference type="Proteomes" id="UP000184465"/>
    </source>
</evidence>
<dbReference type="RefSeq" id="WP_073146993.1">
    <property type="nucleotide sequence ID" value="NZ_FRAG01000005.1"/>
</dbReference>